<dbReference type="Proteomes" id="UP001458946">
    <property type="component" value="Unassembled WGS sequence"/>
</dbReference>
<organism evidence="1 2">
    <name type="scientific">Deinococcus xinjiangensis</name>
    <dbReference type="NCBI Taxonomy" id="457454"/>
    <lineage>
        <taxon>Bacteria</taxon>
        <taxon>Thermotogati</taxon>
        <taxon>Deinococcota</taxon>
        <taxon>Deinococci</taxon>
        <taxon>Deinococcales</taxon>
        <taxon>Deinococcaceae</taxon>
        <taxon>Deinococcus</taxon>
    </lineage>
</organism>
<keyword evidence="2" id="KW-1185">Reference proteome</keyword>
<dbReference type="EMBL" id="BAABRN010000089">
    <property type="protein sequence ID" value="GAA5504124.1"/>
    <property type="molecule type" value="Genomic_DNA"/>
</dbReference>
<dbReference type="RefSeq" id="WP_353544089.1">
    <property type="nucleotide sequence ID" value="NZ_BAABRN010000089.1"/>
</dbReference>
<evidence type="ECO:0000313" key="2">
    <source>
        <dbReference type="Proteomes" id="UP001458946"/>
    </source>
</evidence>
<evidence type="ECO:0000313" key="1">
    <source>
        <dbReference type="EMBL" id="GAA5504124.1"/>
    </source>
</evidence>
<gene>
    <name evidence="1" type="ORF">Dxin01_03893</name>
</gene>
<sequence length="84" mass="9306">MTLDLEPCTATYQTTQPTVFTRVEDGPRKGAFLSYHAGSFITITPKIVSEGTVSLTFFGVPTEYLLTRAAFDSLRLLTSREGRK</sequence>
<proteinExistence type="predicted"/>
<protein>
    <submittedName>
        <fullName evidence="1">Uncharacterized protein</fullName>
    </submittedName>
</protein>
<reference evidence="1 2" key="1">
    <citation type="submission" date="2024-02" db="EMBL/GenBank/DDBJ databases">
        <title>Deinococcus xinjiangensis NBRC 107630.</title>
        <authorList>
            <person name="Ichikawa N."/>
            <person name="Katano-Makiyama Y."/>
            <person name="Hidaka K."/>
        </authorList>
    </citation>
    <scope>NUCLEOTIDE SEQUENCE [LARGE SCALE GENOMIC DNA]</scope>
    <source>
        <strain evidence="1 2">NBRC 107630</strain>
    </source>
</reference>
<name>A0ABP9VFX1_9DEIO</name>
<comment type="caution">
    <text evidence="1">The sequence shown here is derived from an EMBL/GenBank/DDBJ whole genome shotgun (WGS) entry which is preliminary data.</text>
</comment>
<accession>A0ABP9VFX1</accession>